<organism evidence="3 4">
    <name type="scientific">Rubidibacter lacunae KORDI 51-2</name>
    <dbReference type="NCBI Taxonomy" id="582515"/>
    <lineage>
        <taxon>Bacteria</taxon>
        <taxon>Bacillati</taxon>
        <taxon>Cyanobacteriota</taxon>
        <taxon>Cyanophyceae</taxon>
        <taxon>Oscillatoriophycideae</taxon>
        <taxon>Chroococcales</taxon>
        <taxon>Aphanothecaceae</taxon>
        <taxon>Rubidibacter</taxon>
    </lineage>
</organism>
<gene>
    <name evidence="3" type="ORF">KR51_00022200</name>
</gene>
<evidence type="ECO:0000313" key="4">
    <source>
        <dbReference type="Proteomes" id="UP000016960"/>
    </source>
</evidence>
<keyword evidence="4" id="KW-1185">Reference proteome</keyword>
<dbReference type="GO" id="GO:0004803">
    <property type="term" value="F:transposase activity"/>
    <property type="evidence" value="ECO:0007669"/>
    <property type="project" value="InterPro"/>
</dbReference>
<sequence>TEFAERVDRFYWQSVLWNESYFVASCGGVTVSVLRRYIEQQDTPEMGASGASSPVSTRDSHPDAHPSG</sequence>
<feature type="compositionally biased region" description="Basic and acidic residues" evidence="1">
    <location>
        <begin position="58"/>
        <end position="68"/>
    </location>
</feature>
<dbReference type="GO" id="GO:0003677">
    <property type="term" value="F:DNA binding"/>
    <property type="evidence" value="ECO:0007669"/>
    <property type="project" value="InterPro"/>
</dbReference>
<dbReference type="eggNOG" id="COG1943">
    <property type="taxonomic scope" value="Bacteria"/>
</dbReference>
<dbReference type="InterPro" id="IPR036515">
    <property type="entry name" value="Transposase_17_sf"/>
</dbReference>
<feature type="non-terminal residue" evidence="3">
    <location>
        <position position="1"/>
    </location>
</feature>
<dbReference type="Proteomes" id="UP000016960">
    <property type="component" value="Unassembled WGS sequence"/>
</dbReference>
<dbReference type="InParanoid" id="U5D9H4"/>
<dbReference type="GO" id="GO:0006313">
    <property type="term" value="P:DNA transposition"/>
    <property type="evidence" value="ECO:0007669"/>
    <property type="project" value="InterPro"/>
</dbReference>
<dbReference type="EMBL" id="ASSJ01000052">
    <property type="protein sequence ID" value="ERN41243.1"/>
    <property type="molecule type" value="Genomic_DNA"/>
</dbReference>
<dbReference type="AlphaFoldDB" id="U5D9H4"/>
<dbReference type="SUPFAM" id="SSF143422">
    <property type="entry name" value="Transposase IS200-like"/>
    <property type="match status" value="1"/>
</dbReference>
<reference evidence="3 4" key="1">
    <citation type="submission" date="2013-05" db="EMBL/GenBank/DDBJ databases">
        <title>Draft genome sequence of Rubidibacter lacunae KORDI 51-2.</title>
        <authorList>
            <person name="Choi D.H."/>
            <person name="Noh J.H."/>
            <person name="Kwon K.-K."/>
            <person name="Lee J.-H."/>
            <person name="Ryu J.-Y."/>
        </authorList>
    </citation>
    <scope>NUCLEOTIDE SEQUENCE [LARGE SCALE GENOMIC DNA]</scope>
    <source>
        <strain evidence="3 4">KORDI 51-2</strain>
    </source>
</reference>
<dbReference type="RefSeq" id="WP_022607334.1">
    <property type="nucleotide sequence ID" value="NZ_ASSJ01000052.1"/>
</dbReference>
<evidence type="ECO:0000313" key="3">
    <source>
        <dbReference type="EMBL" id="ERN41243.1"/>
    </source>
</evidence>
<dbReference type="Pfam" id="PF01797">
    <property type="entry name" value="Y1_Tnp"/>
    <property type="match status" value="1"/>
</dbReference>
<dbReference type="STRING" id="582515.KR51_00022200"/>
<comment type="caution">
    <text evidence="3">The sequence shown here is derived from an EMBL/GenBank/DDBJ whole genome shotgun (WGS) entry which is preliminary data.</text>
</comment>
<evidence type="ECO:0000259" key="2">
    <source>
        <dbReference type="Pfam" id="PF01797"/>
    </source>
</evidence>
<accession>U5D9H4</accession>
<dbReference type="Gene3D" id="3.30.70.1290">
    <property type="entry name" value="Transposase IS200-like"/>
    <property type="match status" value="1"/>
</dbReference>
<dbReference type="InterPro" id="IPR002686">
    <property type="entry name" value="Transposase_17"/>
</dbReference>
<protein>
    <submittedName>
        <fullName evidence="3">Transposase</fullName>
    </submittedName>
</protein>
<feature type="region of interest" description="Disordered" evidence="1">
    <location>
        <begin position="42"/>
        <end position="68"/>
    </location>
</feature>
<evidence type="ECO:0000256" key="1">
    <source>
        <dbReference type="SAM" id="MobiDB-lite"/>
    </source>
</evidence>
<feature type="domain" description="Transposase IS200-like" evidence="2">
    <location>
        <begin position="2"/>
        <end position="41"/>
    </location>
</feature>
<name>U5D9H4_9CHRO</name>
<proteinExistence type="predicted"/>